<feature type="non-terminal residue" evidence="3">
    <location>
        <position position="260"/>
    </location>
</feature>
<dbReference type="EMBL" id="CAJHNH020000324">
    <property type="protein sequence ID" value="CAG5116920.1"/>
    <property type="molecule type" value="Genomic_DNA"/>
</dbReference>
<feature type="compositionally biased region" description="Polar residues" evidence="1">
    <location>
        <begin position="16"/>
        <end position="26"/>
    </location>
</feature>
<comment type="caution">
    <text evidence="3">The sequence shown here is derived from an EMBL/GenBank/DDBJ whole genome shotgun (WGS) entry which is preliminary data.</text>
</comment>
<dbReference type="OrthoDB" id="297496at2759"/>
<dbReference type="AlphaFoldDB" id="A0A8S3YPP5"/>
<protein>
    <submittedName>
        <fullName evidence="3">Uncharacterized protein</fullName>
    </submittedName>
</protein>
<evidence type="ECO:0000313" key="4">
    <source>
        <dbReference type="Proteomes" id="UP000678393"/>
    </source>
</evidence>
<evidence type="ECO:0000313" key="3">
    <source>
        <dbReference type="EMBL" id="CAG5116920.1"/>
    </source>
</evidence>
<feature type="region of interest" description="Disordered" evidence="1">
    <location>
        <begin position="43"/>
        <end position="156"/>
    </location>
</feature>
<feature type="compositionally biased region" description="Basic and acidic residues" evidence="1">
    <location>
        <begin position="78"/>
        <end position="87"/>
    </location>
</feature>
<feature type="compositionally biased region" description="Low complexity" evidence="1">
    <location>
        <begin position="120"/>
        <end position="137"/>
    </location>
</feature>
<feature type="region of interest" description="Disordered" evidence="1">
    <location>
        <begin position="1"/>
        <end position="26"/>
    </location>
</feature>
<keyword evidence="4" id="KW-1185">Reference proteome</keyword>
<dbReference type="Gene3D" id="1.10.287.70">
    <property type="match status" value="1"/>
</dbReference>
<keyword evidence="2" id="KW-0812">Transmembrane</keyword>
<feature type="transmembrane region" description="Helical" evidence="2">
    <location>
        <begin position="210"/>
        <end position="235"/>
    </location>
</feature>
<sequence length="260" mass="28897">MELPDATVDSTDVDNDQQLLEPSVVSQEDKILSEQIVSIRIAQTDSQAAPKQPAQAATKKVPPKAAQKQGKPPAYSDLSRKTSEARQKLLSTQKSQLHLEVSRGQTLKGNKDELRKQQPRPDQQQQKRTVQQNTQRLPKQRKKKRRSCCGGSPDRNVDNDARHIEAIIASQQSSSKCCCAPLCCCCCRQTDQSDSQAKKGGACSKCCKKFLAFLFSHVGLCSMVVAYAIMGGFLFQWLEAADEIEERIMISRKRNSSISK</sequence>
<reference evidence="3" key="1">
    <citation type="submission" date="2021-04" db="EMBL/GenBank/DDBJ databases">
        <authorList>
            <consortium name="Molecular Ecology Group"/>
        </authorList>
    </citation>
    <scope>NUCLEOTIDE SEQUENCE</scope>
</reference>
<feature type="compositionally biased region" description="Basic residues" evidence="1">
    <location>
        <begin position="138"/>
        <end position="147"/>
    </location>
</feature>
<proteinExistence type="predicted"/>
<evidence type="ECO:0000256" key="2">
    <source>
        <dbReference type="SAM" id="Phobius"/>
    </source>
</evidence>
<feature type="compositionally biased region" description="Low complexity" evidence="1">
    <location>
        <begin position="47"/>
        <end position="74"/>
    </location>
</feature>
<keyword evidence="2" id="KW-1133">Transmembrane helix</keyword>
<evidence type="ECO:0000256" key="1">
    <source>
        <dbReference type="SAM" id="MobiDB-lite"/>
    </source>
</evidence>
<accession>A0A8S3YPP5</accession>
<name>A0A8S3YPP5_9EUPU</name>
<keyword evidence="2" id="KW-0472">Membrane</keyword>
<dbReference type="Proteomes" id="UP000678393">
    <property type="component" value="Unassembled WGS sequence"/>
</dbReference>
<gene>
    <name evidence="3" type="ORF">CUNI_LOCUS2478</name>
</gene>
<organism evidence="3 4">
    <name type="scientific">Candidula unifasciata</name>
    <dbReference type="NCBI Taxonomy" id="100452"/>
    <lineage>
        <taxon>Eukaryota</taxon>
        <taxon>Metazoa</taxon>
        <taxon>Spiralia</taxon>
        <taxon>Lophotrochozoa</taxon>
        <taxon>Mollusca</taxon>
        <taxon>Gastropoda</taxon>
        <taxon>Heterobranchia</taxon>
        <taxon>Euthyneura</taxon>
        <taxon>Panpulmonata</taxon>
        <taxon>Eupulmonata</taxon>
        <taxon>Stylommatophora</taxon>
        <taxon>Helicina</taxon>
        <taxon>Helicoidea</taxon>
        <taxon>Geomitridae</taxon>
        <taxon>Candidula</taxon>
    </lineage>
</organism>